<dbReference type="EMBL" id="RQER01000011">
    <property type="protein sequence ID" value="TGJ98330.1"/>
    <property type="molecule type" value="Genomic_DNA"/>
</dbReference>
<gene>
    <name evidence="2" type="ORF">EHO57_17120</name>
    <name evidence="3" type="ORF">EHQ53_00975</name>
</gene>
<feature type="chain" id="PRO_5043207169" description="Lipoprotein" evidence="1">
    <location>
        <begin position="20"/>
        <end position="197"/>
    </location>
</feature>
<dbReference type="Proteomes" id="UP000297946">
    <property type="component" value="Unassembled WGS sequence"/>
</dbReference>
<evidence type="ECO:0000313" key="3">
    <source>
        <dbReference type="EMBL" id="TGL43243.1"/>
    </source>
</evidence>
<evidence type="ECO:0000256" key="1">
    <source>
        <dbReference type="SAM" id="SignalP"/>
    </source>
</evidence>
<evidence type="ECO:0000313" key="4">
    <source>
        <dbReference type="Proteomes" id="UP000297273"/>
    </source>
</evidence>
<organism evidence="2 5">
    <name type="scientific">Leptospira langatensis</name>
    <dbReference type="NCBI Taxonomy" id="2484983"/>
    <lineage>
        <taxon>Bacteria</taxon>
        <taxon>Pseudomonadati</taxon>
        <taxon>Spirochaetota</taxon>
        <taxon>Spirochaetia</taxon>
        <taxon>Leptospirales</taxon>
        <taxon>Leptospiraceae</taxon>
        <taxon>Leptospira</taxon>
    </lineage>
</organism>
<keyword evidence="1" id="KW-0732">Signal</keyword>
<comment type="caution">
    <text evidence="2">The sequence shown here is derived from an EMBL/GenBank/DDBJ whole genome shotgun (WGS) entry which is preliminary data.</text>
</comment>
<feature type="signal peptide" evidence="1">
    <location>
        <begin position="1"/>
        <end position="19"/>
    </location>
</feature>
<dbReference type="OrthoDB" id="9959397at2"/>
<reference evidence="2 5" key="2">
    <citation type="journal article" date="2019" name="PLoS Negl. Trop. Dis.">
        <title>Revisiting the worldwide diversity of Leptospira species in the environment.</title>
        <authorList>
            <person name="Vincent A.T."/>
            <person name="Schiettekatte O."/>
            <person name="Bourhy P."/>
            <person name="Veyrier F.J."/>
            <person name="Picardeau M."/>
        </authorList>
    </citation>
    <scope>NUCLEOTIDE SEQUENCE [LARGE SCALE GENOMIC DNA]</scope>
    <source>
        <strain evidence="3">201702690</strain>
        <strain evidence="2 5">SSW18</strain>
    </source>
</reference>
<dbReference type="EMBL" id="RQGC01000001">
    <property type="protein sequence ID" value="TGL43243.1"/>
    <property type="molecule type" value="Genomic_DNA"/>
</dbReference>
<protein>
    <recommendedName>
        <fullName evidence="6">Lipoprotein</fullName>
    </recommendedName>
</protein>
<proteinExistence type="predicted"/>
<dbReference type="PROSITE" id="PS51257">
    <property type="entry name" value="PROKAR_LIPOPROTEIN"/>
    <property type="match status" value="1"/>
</dbReference>
<dbReference type="AlphaFoldDB" id="A0A5F1ZYV9"/>
<accession>A0A5F1ZYV9</accession>
<name>A0A5F1ZYV9_9LEPT</name>
<reference evidence="3" key="1">
    <citation type="submission" date="2018-10" db="EMBL/GenBank/DDBJ databases">
        <authorList>
            <person name="Vincent A.T."/>
            <person name="Schiettekatte O."/>
            <person name="Bourhy P."/>
            <person name="Veyrier F.J."/>
            <person name="Picardeau M."/>
        </authorList>
    </citation>
    <scope>NUCLEOTIDE SEQUENCE</scope>
    <source>
        <strain evidence="3">201702690</strain>
    </source>
</reference>
<dbReference type="Proteomes" id="UP000297273">
    <property type="component" value="Unassembled WGS sequence"/>
</dbReference>
<dbReference type="RefSeq" id="WP_135642115.1">
    <property type="nucleotide sequence ID" value="NZ_RQER01000011.1"/>
</dbReference>
<evidence type="ECO:0008006" key="6">
    <source>
        <dbReference type="Google" id="ProtNLM"/>
    </source>
</evidence>
<evidence type="ECO:0000313" key="2">
    <source>
        <dbReference type="EMBL" id="TGJ98330.1"/>
    </source>
</evidence>
<sequence>MKRIYILLLLITASCVSSGNPEYFSNGNLIESTIHCRLPFKAFETKFLSKSSNPNSSSEGRLTFQDPFNTLQLRSFINTALDRFPQNTTIASNAMIEYTEITEPAGISNIIFDITLGLIPFRTERSSMIKLMIVNAGKVTFLREVKANWTVHLWVLGGILGLPLLEKSIENRQKEIIERLLPILIDKANERFNKDCL</sequence>
<keyword evidence="4" id="KW-1185">Reference proteome</keyword>
<evidence type="ECO:0000313" key="5">
    <source>
        <dbReference type="Proteomes" id="UP000297946"/>
    </source>
</evidence>